<dbReference type="EMBL" id="NSKB01000006">
    <property type="protein sequence ID" value="PAU75721.1"/>
    <property type="molecule type" value="Genomic_DNA"/>
</dbReference>
<sequence>MHDLDELTAFDAVMLSGNLTRSATRLGLSKSTLSRRISQLEARLGYPLLRRQSNRLLPTEAGELFHGYCQRMLELAQQSQAALEALHHDIGGELVIDVHAALTRPWMTQALHDFMARHRRIDVTLRTHERFHASADSSAIHVTLGPVMEENLRCEQLTLLRRGIYAHPDYLARHGRPQQPDDLLAHHWIDLLGEAEGGLPMSHRDGAHYLFQPPRSRLRLDQPMLQADAIARGQGLGIMPCWLAERRERAHPGELEACLPEWRLPTLPVNLLYAHGHQAGKVSAMLDFLRCRLPPEWDATSSPSSVAS</sequence>
<dbReference type="SUPFAM" id="SSF46785">
    <property type="entry name" value="Winged helix' DNA-binding domain"/>
    <property type="match status" value="1"/>
</dbReference>
<keyword evidence="2" id="KW-0805">Transcription regulation</keyword>
<evidence type="ECO:0000256" key="1">
    <source>
        <dbReference type="ARBA" id="ARBA00009437"/>
    </source>
</evidence>
<evidence type="ECO:0000256" key="2">
    <source>
        <dbReference type="ARBA" id="ARBA00023015"/>
    </source>
</evidence>
<dbReference type="PANTHER" id="PTHR30537:SF66">
    <property type="entry name" value="IRON-REGULATED VIRULENCE REGULATORY PROTEIN IRGB"/>
    <property type="match status" value="1"/>
</dbReference>
<keyword evidence="3" id="KW-0238">DNA-binding</keyword>
<dbReference type="FunFam" id="1.10.10.10:FF:000001">
    <property type="entry name" value="LysR family transcriptional regulator"/>
    <property type="match status" value="1"/>
</dbReference>
<evidence type="ECO:0000256" key="3">
    <source>
        <dbReference type="ARBA" id="ARBA00023125"/>
    </source>
</evidence>
<evidence type="ECO:0000259" key="5">
    <source>
        <dbReference type="PROSITE" id="PS50931"/>
    </source>
</evidence>
<organism evidence="6 7">
    <name type="scientific">Halomonas salipaludis</name>
    <dbReference type="NCBI Taxonomy" id="2032625"/>
    <lineage>
        <taxon>Bacteria</taxon>
        <taxon>Pseudomonadati</taxon>
        <taxon>Pseudomonadota</taxon>
        <taxon>Gammaproteobacteria</taxon>
        <taxon>Oceanospirillales</taxon>
        <taxon>Halomonadaceae</taxon>
        <taxon>Halomonas</taxon>
    </lineage>
</organism>
<protein>
    <submittedName>
        <fullName evidence="6">LysR family transcriptional regulator</fullName>
    </submittedName>
</protein>
<dbReference type="AlphaFoldDB" id="A0A2A2EQJ4"/>
<dbReference type="Gene3D" id="3.40.190.290">
    <property type="match status" value="1"/>
</dbReference>
<dbReference type="InterPro" id="IPR058163">
    <property type="entry name" value="LysR-type_TF_proteobact-type"/>
</dbReference>
<dbReference type="PANTHER" id="PTHR30537">
    <property type="entry name" value="HTH-TYPE TRANSCRIPTIONAL REGULATOR"/>
    <property type="match status" value="1"/>
</dbReference>
<dbReference type="GO" id="GO:0006351">
    <property type="term" value="P:DNA-templated transcription"/>
    <property type="evidence" value="ECO:0007669"/>
    <property type="project" value="TreeGrafter"/>
</dbReference>
<dbReference type="Pfam" id="PF03466">
    <property type="entry name" value="LysR_substrate"/>
    <property type="match status" value="1"/>
</dbReference>
<dbReference type="Proteomes" id="UP000217771">
    <property type="component" value="Unassembled WGS sequence"/>
</dbReference>
<comment type="caution">
    <text evidence="6">The sequence shown here is derived from an EMBL/GenBank/DDBJ whole genome shotgun (WGS) entry which is preliminary data.</text>
</comment>
<evidence type="ECO:0000313" key="6">
    <source>
        <dbReference type="EMBL" id="PAU75721.1"/>
    </source>
</evidence>
<name>A0A2A2EQJ4_9GAMM</name>
<dbReference type="Pfam" id="PF00126">
    <property type="entry name" value="HTH_1"/>
    <property type="match status" value="1"/>
</dbReference>
<reference evidence="6 7" key="1">
    <citation type="submission" date="2017-08" db="EMBL/GenBank/DDBJ databases">
        <title>Halomonas alkalisoli sp. nov., isolated from saline alkaline soil.</title>
        <authorList>
            <person name="Wang D."/>
            <person name="Zhang G."/>
        </authorList>
    </citation>
    <scope>NUCLEOTIDE SEQUENCE [LARGE SCALE GENOMIC DNA]</scope>
    <source>
        <strain evidence="6 7">WRN001</strain>
    </source>
</reference>
<accession>A0A2A2EQJ4</accession>
<evidence type="ECO:0000256" key="4">
    <source>
        <dbReference type="ARBA" id="ARBA00023163"/>
    </source>
</evidence>
<dbReference type="InterPro" id="IPR000847">
    <property type="entry name" value="LysR_HTH_N"/>
</dbReference>
<dbReference type="PROSITE" id="PS50931">
    <property type="entry name" value="HTH_LYSR"/>
    <property type="match status" value="1"/>
</dbReference>
<gene>
    <name evidence="6" type="ORF">CK498_17560</name>
</gene>
<feature type="domain" description="HTH lysR-type" evidence="5">
    <location>
        <begin position="1"/>
        <end position="59"/>
    </location>
</feature>
<dbReference type="Gene3D" id="1.10.10.10">
    <property type="entry name" value="Winged helix-like DNA-binding domain superfamily/Winged helix DNA-binding domain"/>
    <property type="match status" value="1"/>
</dbReference>
<dbReference type="InterPro" id="IPR036390">
    <property type="entry name" value="WH_DNA-bd_sf"/>
</dbReference>
<dbReference type="GO" id="GO:0043565">
    <property type="term" value="F:sequence-specific DNA binding"/>
    <property type="evidence" value="ECO:0007669"/>
    <property type="project" value="TreeGrafter"/>
</dbReference>
<dbReference type="GO" id="GO:0003700">
    <property type="term" value="F:DNA-binding transcription factor activity"/>
    <property type="evidence" value="ECO:0007669"/>
    <property type="project" value="InterPro"/>
</dbReference>
<comment type="similarity">
    <text evidence="1">Belongs to the LysR transcriptional regulatory family.</text>
</comment>
<dbReference type="OrthoDB" id="6183733at2"/>
<dbReference type="RefSeq" id="WP_095622142.1">
    <property type="nucleotide sequence ID" value="NZ_NSKB01000006.1"/>
</dbReference>
<proteinExistence type="inferred from homology"/>
<evidence type="ECO:0000313" key="7">
    <source>
        <dbReference type="Proteomes" id="UP000217771"/>
    </source>
</evidence>
<dbReference type="SUPFAM" id="SSF53850">
    <property type="entry name" value="Periplasmic binding protein-like II"/>
    <property type="match status" value="1"/>
</dbReference>
<keyword evidence="4" id="KW-0804">Transcription</keyword>
<keyword evidence="7" id="KW-1185">Reference proteome</keyword>
<dbReference type="InterPro" id="IPR036388">
    <property type="entry name" value="WH-like_DNA-bd_sf"/>
</dbReference>
<dbReference type="InterPro" id="IPR005119">
    <property type="entry name" value="LysR_subst-bd"/>
</dbReference>